<organism evidence="14 15">
    <name type="scientific">Niallia circulans</name>
    <name type="common">Bacillus circulans</name>
    <dbReference type="NCBI Taxonomy" id="1397"/>
    <lineage>
        <taxon>Bacteria</taxon>
        <taxon>Bacillati</taxon>
        <taxon>Bacillota</taxon>
        <taxon>Bacilli</taxon>
        <taxon>Bacillales</taxon>
        <taxon>Bacillaceae</taxon>
        <taxon>Niallia</taxon>
    </lineage>
</organism>
<dbReference type="Pfam" id="PF00015">
    <property type="entry name" value="MCPsignal"/>
    <property type="match status" value="1"/>
</dbReference>
<reference evidence="14 15" key="1">
    <citation type="submission" date="2017-07" db="EMBL/GenBank/DDBJ databases">
        <title>Isolation and whole genome analysis of endospore-forming bacteria from heroin.</title>
        <authorList>
            <person name="Kalinowski J."/>
            <person name="Ahrens B."/>
            <person name="Al-Dilaimi A."/>
            <person name="Winkler A."/>
            <person name="Wibberg D."/>
            <person name="Schleenbecker U."/>
            <person name="Ruckert C."/>
            <person name="Wolfel R."/>
            <person name="Grass G."/>
        </authorList>
    </citation>
    <scope>NUCLEOTIDE SEQUENCE [LARGE SCALE GENOMIC DNA]</scope>
    <source>
        <strain evidence="14 15">7521-2</strain>
    </source>
</reference>
<keyword evidence="8 10" id="KW-0807">Transducer</keyword>
<dbReference type="SUPFAM" id="SSF103190">
    <property type="entry name" value="Sensory domain-like"/>
    <property type="match status" value="1"/>
</dbReference>
<dbReference type="PANTHER" id="PTHR32089:SF114">
    <property type="entry name" value="METHYL-ACCEPTING CHEMOTAXIS PROTEIN MCPB"/>
    <property type="match status" value="1"/>
</dbReference>
<keyword evidence="5 11" id="KW-0812">Transmembrane</keyword>
<dbReference type="InterPro" id="IPR004089">
    <property type="entry name" value="MCPsignal_dom"/>
</dbReference>
<dbReference type="Gene3D" id="1.10.287.950">
    <property type="entry name" value="Methyl-accepting chemotaxis protein"/>
    <property type="match status" value="1"/>
</dbReference>
<dbReference type="GO" id="GO:0005886">
    <property type="term" value="C:plasma membrane"/>
    <property type="evidence" value="ECO:0007669"/>
    <property type="project" value="UniProtKB-SubCell"/>
</dbReference>
<dbReference type="SUPFAM" id="SSF58104">
    <property type="entry name" value="Methyl-accepting chemotaxis protein (MCP) signaling domain"/>
    <property type="match status" value="1"/>
</dbReference>
<feature type="transmembrane region" description="Helical" evidence="11">
    <location>
        <begin position="290"/>
        <end position="317"/>
    </location>
</feature>
<dbReference type="EMBL" id="NPBQ01000021">
    <property type="protein sequence ID" value="PAD84678.1"/>
    <property type="molecule type" value="Genomic_DNA"/>
</dbReference>
<evidence type="ECO:0000259" key="13">
    <source>
        <dbReference type="PROSITE" id="PS50885"/>
    </source>
</evidence>
<dbReference type="PANTHER" id="PTHR32089">
    <property type="entry name" value="METHYL-ACCEPTING CHEMOTAXIS PROTEIN MCPB"/>
    <property type="match status" value="1"/>
</dbReference>
<dbReference type="PROSITE" id="PS50111">
    <property type="entry name" value="CHEMOTAXIS_TRANSDUC_2"/>
    <property type="match status" value="1"/>
</dbReference>
<proteinExistence type="inferred from homology"/>
<comment type="subcellular location">
    <subcellularLocation>
        <location evidence="1">Cell membrane</location>
        <topology evidence="1">Multi-pass membrane protein</topology>
    </subcellularLocation>
</comment>
<accession>A0AA91TVI6</accession>
<dbReference type="CDD" id="cd18773">
    <property type="entry name" value="PDC1_HK_sensor"/>
    <property type="match status" value="1"/>
</dbReference>
<dbReference type="InterPro" id="IPR003660">
    <property type="entry name" value="HAMP_dom"/>
</dbReference>
<evidence type="ECO:0000313" key="15">
    <source>
        <dbReference type="Proteomes" id="UP000216961"/>
    </source>
</evidence>
<name>A0AA91TVI6_NIACI</name>
<gene>
    <name evidence="14" type="ORF">CHH57_03565</name>
</gene>
<comment type="caution">
    <text evidence="14">The sequence shown here is derived from an EMBL/GenBank/DDBJ whole genome shotgun (WGS) entry which is preliminary data.</text>
</comment>
<dbReference type="Pfam" id="PF02743">
    <property type="entry name" value="dCache_1"/>
    <property type="match status" value="1"/>
</dbReference>
<evidence type="ECO:0000256" key="7">
    <source>
        <dbReference type="ARBA" id="ARBA00023136"/>
    </source>
</evidence>
<protein>
    <recommendedName>
        <fullName evidence="16">Methyl-accepting chemotaxis protein</fullName>
    </recommendedName>
</protein>
<evidence type="ECO:0000256" key="3">
    <source>
        <dbReference type="ARBA" id="ARBA00022481"/>
    </source>
</evidence>
<evidence type="ECO:0000259" key="12">
    <source>
        <dbReference type="PROSITE" id="PS50111"/>
    </source>
</evidence>
<keyword evidence="6 11" id="KW-1133">Transmembrane helix</keyword>
<feature type="domain" description="HAMP" evidence="13">
    <location>
        <begin position="314"/>
        <end position="366"/>
    </location>
</feature>
<dbReference type="GO" id="GO:0007165">
    <property type="term" value="P:signal transduction"/>
    <property type="evidence" value="ECO:0007669"/>
    <property type="project" value="UniProtKB-KW"/>
</dbReference>
<feature type="domain" description="Methyl-accepting transducer" evidence="12">
    <location>
        <begin position="385"/>
        <end position="621"/>
    </location>
</feature>
<dbReference type="CDD" id="cd06225">
    <property type="entry name" value="HAMP"/>
    <property type="match status" value="1"/>
</dbReference>
<dbReference type="Proteomes" id="UP000216961">
    <property type="component" value="Unassembled WGS sequence"/>
</dbReference>
<dbReference type="Pfam" id="PF00672">
    <property type="entry name" value="HAMP"/>
    <property type="match status" value="1"/>
</dbReference>
<evidence type="ECO:0000256" key="6">
    <source>
        <dbReference type="ARBA" id="ARBA00022989"/>
    </source>
</evidence>
<dbReference type="Gene3D" id="6.10.340.10">
    <property type="match status" value="1"/>
</dbReference>
<keyword evidence="7 11" id="KW-0472">Membrane</keyword>
<dbReference type="InterPro" id="IPR029151">
    <property type="entry name" value="Sensor-like_sf"/>
</dbReference>
<evidence type="ECO:0000256" key="2">
    <source>
        <dbReference type="ARBA" id="ARBA00022475"/>
    </source>
</evidence>
<keyword evidence="4" id="KW-0145">Chemotaxis</keyword>
<evidence type="ECO:0000256" key="4">
    <source>
        <dbReference type="ARBA" id="ARBA00022500"/>
    </source>
</evidence>
<evidence type="ECO:0000313" key="14">
    <source>
        <dbReference type="EMBL" id="PAD84678.1"/>
    </source>
</evidence>
<dbReference type="PROSITE" id="PS50885">
    <property type="entry name" value="HAMP"/>
    <property type="match status" value="1"/>
</dbReference>
<dbReference type="GO" id="GO:0006935">
    <property type="term" value="P:chemotaxis"/>
    <property type="evidence" value="ECO:0007669"/>
    <property type="project" value="UniProtKB-KW"/>
</dbReference>
<evidence type="ECO:0000256" key="10">
    <source>
        <dbReference type="PROSITE-ProRule" id="PRU00284"/>
    </source>
</evidence>
<sequence>MYAYSKRGEMTMKKFLIKKRKGIPLKKKLIISFLAMLLIPSITIGAFSFLYANKQMEKDFISNASTNLNMLDKSITNLMSEKIYDVSALTETMTKELLEKDPETLQKTIEQYSQVHPEVSSIYIGTNDGKLFQKSMEENNDHMDPRLRDWYKAAVNKPGEAVIMDPYLSPVSKKMVITIGKTIADNAGVMAVTMNLDYLAELAGEITFGKEGYVILLDQKKRFIVHPDEKQGGVVKASYYETLYNRQAGTLDYSADKISRKMVFQTNKLTGWKLAGTMEKLEIVNHSKDLLYAVTGILAVSIIIGGIMMMVIVSSIIKPIKKLKEQAITVSKGNLTTDINITAKDEIGDVAAAFHTMQNNLRQLISNIEQSSENVAASAGQLTASANEVTIASEHVTNTIQQVASGAEIQTKGLDNNVDSLKSVLNGTNQIVIFSKEVSDLSTGTIEKAYAGGNSIQATLEQMHVINGTVAESNKMIKELVEQSKHIEKITESITTISEQTNLLALNAAIEAARAGETGKGFAVVANEVRKLAEQSGQFASNISQLITDVQKTTENTVQRMAEVSRAVQTGLEVTDESHIRFQEIVHSMKEMTPHIQKVTDTSNEMATTLKEVSITAGELAQIASDNSASSEEVVSLTEEQLAAIEEISGSAKNLLNMAEQLKRNLHQFTY</sequence>
<dbReference type="SMART" id="SM00304">
    <property type="entry name" value="HAMP"/>
    <property type="match status" value="1"/>
</dbReference>
<keyword evidence="3" id="KW-0488">Methylation</keyword>
<dbReference type="SMART" id="SM00283">
    <property type="entry name" value="MA"/>
    <property type="match status" value="1"/>
</dbReference>
<evidence type="ECO:0000256" key="1">
    <source>
        <dbReference type="ARBA" id="ARBA00004651"/>
    </source>
</evidence>
<dbReference type="Gene3D" id="3.30.450.20">
    <property type="entry name" value="PAS domain"/>
    <property type="match status" value="2"/>
</dbReference>
<evidence type="ECO:0008006" key="16">
    <source>
        <dbReference type="Google" id="ProtNLM"/>
    </source>
</evidence>
<dbReference type="InterPro" id="IPR033479">
    <property type="entry name" value="dCache_1"/>
</dbReference>
<evidence type="ECO:0000256" key="9">
    <source>
        <dbReference type="ARBA" id="ARBA00029447"/>
    </source>
</evidence>
<dbReference type="CDD" id="cd12912">
    <property type="entry name" value="PDC2_MCP_like"/>
    <property type="match status" value="1"/>
</dbReference>
<evidence type="ECO:0000256" key="11">
    <source>
        <dbReference type="SAM" id="Phobius"/>
    </source>
</evidence>
<keyword evidence="2" id="KW-1003">Cell membrane</keyword>
<comment type="similarity">
    <text evidence="9">Belongs to the methyl-accepting chemotaxis (MCP) protein family.</text>
</comment>
<dbReference type="CDD" id="cd11386">
    <property type="entry name" value="MCP_signal"/>
    <property type="match status" value="1"/>
</dbReference>
<evidence type="ECO:0000256" key="8">
    <source>
        <dbReference type="ARBA" id="ARBA00023224"/>
    </source>
</evidence>
<dbReference type="AlphaFoldDB" id="A0AA91TVI6"/>
<evidence type="ECO:0000256" key="5">
    <source>
        <dbReference type="ARBA" id="ARBA00022692"/>
    </source>
</evidence>